<dbReference type="InterPro" id="IPR036412">
    <property type="entry name" value="HAD-like_sf"/>
</dbReference>
<organism evidence="1 2">
    <name type="scientific">Candidatus Avoscillospira avistercoris</name>
    <dbReference type="NCBI Taxonomy" id="2840707"/>
    <lineage>
        <taxon>Bacteria</taxon>
        <taxon>Bacillati</taxon>
        <taxon>Bacillota</taxon>
        <taxon>Clostridia</taxon>
        <taxon>Eubacteriales</taxon>
        <taxon>Oscillospiraceae</taxon>
        <taxon>Oscillospiraceae incertae sedis</taxon>
        <taxon>Candidatus Avoscillospira</taxon>
    </lineage>
</organism>
<dbReference type="Proteomes" id="UP000886741">
    <property type="component" value="Unassembled WGS sequence"/>
</dbReference>
<dbReference type="SUPFAM" id="SSF56784">
    <property type="entry name" value="HAD-like"/>
    <property type="match status" value="1"/>
</dbReference>
<evidence type="ECO:0000313" key="2">
    <source>
        <dbReference type="Proteomes" id="UP000886741"/>
    </source>
</evidence>
<protein>
    <submittedName>
        <fullName evidence="1">HAD family phosphatase</fullName>
    </submittedName>
</protein>
<dbReference type="Pfam" id="PF13419">
    <property type="entry name" value="HAD_2"/>
    <property type="match status" value="1"/>
</dbReference>
<dbReference type="CDD" id="cd07505">
    <property type="entry name" value="HAD_BPGM-like"/>
    <property type="match status" value="1"/>
</dbReference>
<dbReference type="InterPro" id="IPR023198">
    <property type="entry name" value="PGP-like_dom2"/>
</dbReference>
<dbReference type="Gene3D" id="3.40.50.1000">
    <property type="entry name" value="HAD superfamily/HAD-like"/>
    <property type="match status" value="1"/>
</dbReference>
<name>A0A9D1F7U2_9FIRM</name>
<dbReference type="PRINTS" id="PR00413">
    <property type="entry name" value="HADHALOGNASE"/>
</dbReference>
<evidence type="ECO:0000313" key="1">
    <source>
        <dbReference type="EMBL" id="HIS63943.1"/>
    </source>
</evidence>
<dbReference type="SFLD" id="SFLDG01129">
    <property type="entry name" value="C1.5:_HAD__Beta-PGM__Phosphata"/>
    <property type="match status" value="1"/>
</dbReference>
<dbReference type="EMBL" id="DVJJ01000020">
    <property type="protein sequence ID" value="HIS63943.1"/>
    <property type="molecule type" value="Genomic_DNA"/>
</dbReference>
<proteinExistence type="predicted"/>
<dbReference type="SFLD" id="SFLDS00003">
    <property type="entry name" value="Haloacid_Dehalogenase"/>
    <property type="match status" value="1"/>
</dbReference>
<dbReference type="PANTHER" id="PTHR18901">
    <property type="entry name" value="2-DEOXYGLUCOSE-6-PHOSPHATE PHOSPHATASE 2"/>
    <property type="match status" value="1"/>
</dbReference>
<accession>A0A9D1F7U2</accession>
<reference evidence="1" key="2">
    <citation type="journal article" date="2021" name="PeerJ">
        <title>Extensive microbial diversity within the chicken gut microbiome revealed by metagenomics and culture.</title>
        <authorList>
            <person name="Gilroy R."/>
            <person name="Ravi A."/>
            <person name="Getino M."/>
            <person name="Pursley I."/>
            <person name="Horton D.L."/>
            <person name="Alikhan N.F."/>
            <person name="Baker D."/>
            <person name="Gharbi K."/>
            <person name="Hall N."/>
            <person name="Watson M."/>
            <person name="Adriaenssens E.M."/>
            <person name="Foster-Nyarko E."/>
            <person name="Jarju S."/>
            <person name="Secka A."/>
            <person name="Antonio M."/>
            <person name="Oren A."/>
            <person name="Chaudhuri R.R."/>
            <person name="La Ragione R."/>
            <person name="Hildebrand F."/>
            <person name="Pallen M.J."/>
        </authorList>
    </citation>
    <scope>NUCLEOTIDE SEQUENCE</scope>
    <source>
        <strain evidence="1">ChiBcec16-1751</strain>
    </source>
</reference>
<dbReference type="InterPro" id="IPR006439">
    <property type="entry name" value="HAD-SF_hydro_IA"/>
</dbReference>
<dbReference type="InterPro" id="IPR041492">
    <property type="entry name" value="HAD_2"/>
</dbReference>
<sequence>MTLQKAIFDMDGTILDSTAMWRNAAAHVVTALGHSPKESIGRDTLALGMLEFAPFLKKDYDLPQPVEEIHATLEQRVQQYYTKEAELKPGALAFLRMLKDRGVTLVLATATERRLLLPALALTGADVLFDEIYTCGEVGHSKHTPEIYQAALGSTPKNAAWIFEDACYAIHTAVNDGFQVCAVADPATVHQWDEITATAACTLEDYRRWQQLPFLR</sequence>
<dbReference type="AlphaFoldDB" id="A0A9D1F7U2"/>
<gene>
    <name evidence="1" type="ORF">IAA83_01055</name>
</gene>
<dbReference type="GO" id="GO:0016791">
    <property type="term" value="F:phosphatase activity"/>
    <property type="evidence" value="ECO:0007669"/>
    <property type="project" value="TreeGrafter"/>
</dbReference>
<comment type="caution">
    <text evidence="1">The sequence shown here is derived from an EMBL/GenBank/DDBJ whole genome shotgun (WGS) entry which is preliminary data.</text>
</comment>
<dbReference type="InterPro" id="IPR023214">
    <property type="entry name" value="HAD_sf"/>
</dbReference>
<dbReference type="PANTHER" id="PTHR18901:SF38">
    <property type="entry name" value="PSEUDOURIDINE-5'-PHOSPHATASE"/>
    <property type="match status" value="1"/>
</dbReference>
<reference evidence="1" key="1">
    <citation type="submission" date="2020-10" db="EMBL/GenBank/DDBJ databases">
        <authorList>
            <person name="Gilroy R."/>
        </authorList>
    </citation>
    <scope>NUCLEOTIDE SEQUENCE</scope>
    <source>
        <strain evidence="1">ChiBcec16-1751</strain>
    </source>
</reference>
<dbReference type="Gene3D" id="1.10.150.240">
    <property type="entry name" value="Putative phosphatase, domain 2"/>
    <property type="match status" value="1"/>
</dbReference>